<organism evidence="1 2">
    <name type="scientific">Mycena albidolilacea</name>
    <dbReference type="NCBI Taxonomy" id="1033008"/>
    <lineage>
        <taxon>Eukaryota</taxon>
        <taxon>Fungi</taxon>
        <taxon>Dikarya</taxon>
        <taxon>Basidiomycota</taxon>
        <taxon>Agaricomycotina</taxon>
        <taxon>Agaricomycetes</taxon>
        <taxon>Agaricomycetidae</taxon>
        <taxon>Agaricales</taxon>
        <taxon>Marasmiineae</taxon>
        <taxon>Mycenaceae</taxon>
        <taxon>Mycena</taxon>
    </lineage>
</organism>
<feature type="non-terminal residue" evidence="1">
    <location>
        <position position="1"/>
    </location>
</feature>
<reference evidence="1" key="1">
    <citation type="submission" date="2023-03" db="EMBL/GenBank/DDBJ databases">
        <title>Massive genome expansion in bonnet fungi (Mycena s.s.) driven by repeated elements and novel gene families across ecological guilds.</title>
        <authorList>
            <consortium name="Lawrence Berkeley National Laboratory"/>
            <person name="Harder C.B."/>
            <person name="Miyauchi S."/>
            <person name="Viragh M."/>
            <person name="Kuo A."/>
            <person name="Thoen E."/>
            <person name="Andreopoulos B."/>
            <person name="Lu D."/>
            <person name="Skrede I."/>
            <person name="Drula E."/>
            <person name="Henrissat B."/>
            <person name="Morin E."/>
            <person name="Kohler A."/>
            <person name="Barry K."/>
            <person name="LaButti K."/>
            <person name="Morin E."/>
            <person name="Salamov A."/>
            <person name="Lipzen A."/>
            <person name="Mereny Z."/>
            <person name="Hegedus B."/>
            <person name="Baldrian P."/>
            <person name="Stursova M."/>
            <person name="Weitz H."/>
            <person name="Taylor A."/>
            <person name="Grigoriev I.V."/>
            <person name="Nagy L.G."/>
            <person name="Martin F."/>
            <person name="Kauserud H."/>
        </authorList>
    </citation>
    <scope>NUCLEOTIDE SEQUENCE</scope>
    <source>
        <strain evidence="1">CBHHK002</strain>
    </source>
</reference>
<protein>
    <submittedName>
        <fullName evidence="1">Uncharacterized protein</fullName>
    </submittedName>
</protein>
<comment type="caution">
    <text evidence="1">The sequence shown here is derived from an EMBL/GenBank/DDBJ whole genome shotgun (WGS) entry which is preliminary data.</text>
</comment>
<dbReference type="Proteomes" id="UP001218218">
    <property type="component" value="Unassembled WGS sequence"/>
</dbReference>
<name>A0AAD7A5D6_9AGAR</name>
<sequence>RYSLLPALSLDGVIHVKIVEGLFTTELFMELIEGLLDKTQPFPQPNSVIREFVQKPHGLHAAFVHCAKLHDKSRVL</sequence>
<evidence type="ECO:0000313" key="2">
    <source>
        <dbReference type="Proteomes" id="UP001218218"/>
    </source>
</evidence>
<dbReference type="AlphaFoldDB" id="A0AAD7A5D6"/>
<accession>A0AAD7A5D6</accession>
<evidence type="ECO:0000313" key="1">
    <source>
        <dbReference type="EMBL" id="KAJ7349890.1"/>
    </source>
</evidence>
<keyword evidence="2" id="KW-1185">Reference proteome</keyword>
<gene>
    <name evidence="1" type="ORF">DFH08DRAFT_696652</name>
</gene>
<proteinExistence type="predicted"/>
<dbReference type="EMBL" id="JARIHO010000015">
    <property type="protein sequence ID" value="KAJ7349890.1"/>
    <property type="molecule type" value="Genomic_DNA"/>
</dbReference>